<dbReference type="Gene3D" id="1.10.287.70">
    <property type="match status" value="1"/>
</dbReference>
<dbReference type="Pfam" id="PF07885">
    <property type="entry name" value="Ion_trans_2"/>
    <property type="match status" value="1"/>
</dbReference>
<comment type="caution">
    <text evidence="3">The sequence shown here is derived from an EMBL/GenBank/DDBJ whole genome shotgun (WGS) entry which is preliminary data.</text>
</comment>
<dbReference type="EMBL" id="AOSK01000005">
    <property type="protein sequence ID" value="EYD78354.1"/>
    <property type="molecule type" value="Genomic_DNA"/>
</dbReference>
<dbReference type="STRING" id="442562.Rumeso_00183"/>
<evidence type="ECO:0000313" key="3">
    <source>
        <dbReference type="EMBL" id="EYD78354.1"/>
    </source>
</evidence>
<feature type="transmembrane region" description="Helical" evidence="1">
    <location>
        <begin position="45"/>
        <end position="74"/>
    </location>
</feature>
<evidence type="ECO:0000313" key="4">
    <source>
        <dbReference type="Proteomes" id="UP000019666"/>
    </source>
</evidence>
<dbReference type="AlphaFoldDB" id="A0A017HX62"/>
<accession>A0A017HX62</accession>
<evidence type="ECO:0000259" key="2">
    <source>
        <dbReference type="Pfam" id="PF07885"/>
    </source>
</evidence>
<gene>
    <name evidence="3" type="ORF">Rumeso_00183</name>
</gene>
<keyword evidence="4" id="KW-1185">Reference proteome</keyword>
<organism evidence="3 4">
    <name type="scientific">Rubellimicrobium mesophilum DSM 19309</name>
    <dbReference type="NCBI Taxonomy" id="442562"/>
    <lineage>
        <taxon>Bacteria</taxon>
        <taxon>Pseudomonadati</taxon>
        <taxon>Pseudomonadota</taxon>
        <taxon>Alphaproteobacteria</taxon>
        <taxon>Rhodobacterales</taxon>
        <taxon>Roseobacteraceae</taxon>
        <taxon>Rubellimicrobium</taxon>
    </lineage>
</organism>
<name>A0A017HX62_9RHOB</name>
<keyword evidence="1" id="KW-1133">Transmembrane helix</keyword>
<sequence>MEQVAIGVGVTLVCILVSGLGFWLAEVFFTHQREWLRRPPHSFKLFLVVTGAGGLVLGIVLAGVAIWGGILLWLRVFPDFWTAFYFALCSYTTVGYGDVLPPGHWRLLGAMAAANGFINIGLLTTLLIEGLQHVRAGYHRTVYGEELDG</sequence>
<reference evidence="3 4" key="1">
    <citation type="submission" date="2013-02" db="EMBL/GenBank/DDBJ databases">
        <authorList>
            <person name="Fiebig A."/>
            <person name="Goeker M."/>
            <person name="Klenk H.-P.P."/>
        </authorList>
    </citation>
    <scope>NUCLEOTIDE SEQUENCE [LARGE SCALE GENOMIC DNA]</scope>
    <source>
        <strain evidence="3 4">DSM 19309</strain>
    </source>
</reference>
<dbReference type="SUPFAM" id="SSF81324">
    <property type="entry name" value="Voltage-gated potassium channels"/>
    <property type="match status" value="1"/>
</dbReference>
<dbReference type="RefSeq" id="WP_051521562.1">
    <property type="nucleotide sequence ID" value="NZ_KK088615.1"/>
</dbReference>
<feature type="transmembrane region" description="Helical" evidence="1">
    <location>
        <begin position="6"/>
        <end position="25"/>
    </location>
</feature>
<feature type="transmembrane region" description="Helical" evidence="1">
    <location>
        <begin position="80"/>
        <end position="100"/>
    </location>
</feature>
<evidence type="ECO:0000256" key="1">
    <source>
        <dbReference type="SAM" id="Phobius"/>
    </source>
</evidence>
<feature type="transmembrane region" description="Helical" evidence="1">
    <location>
        <begin position="107"/>
        <end position="128"/>
    </location>
</feature>
<keyword evidence="1" id="KW-0812">Transmembrane</keyword>
<protein>
    <recommendedName>
        <fullName evidence="2">Potassium channel domain-containing protein</fullName>
    </recommendedName>
</protein>
<dbReference type="HOGENOM" id="CLU_116321_1_1_5"/>
<keyword evidence="1" id="KW-0472">Membrane</keyword>
<dbReference type="Proteomes" id="UP000019666">
    <property type="component" value="Unassembled WGS sequence"/>
</dbReference>
<feature type="domain" description="Potassium channel" evidence="2">
    <location>
        <begin position="59"/>
        <end position="129"/>
    </location>
</feature>
<dbReference type="InterPro" id="IPR013099">
    <property type="entry name" value="K_chnl_dom"/>
</dbReference>
<proteinExistence type="predicted"/>